<dbReference type="InterPro" id="IPR025991">
    <property type="entry name" value="Chemoreceptor_zinc-bind_dom"/>
</dbReference>
<evidence type="ECO:0000313" key="3">
    <source>
        <dbReference type="Proteomes" id="UP001231109"/>
    </source>
</evidence>
<dbReference type="Pfam" id="PF13682">
    <property type="entry name" value="CZB"/>
    <property type="match status" value="1"/>
</dbReference>
<organism evidence="2 3">
    <name type="scientific">Rheinheimera baltica</name>
    <dbReference type="NCBI Taxonomy" id="67576"/>
    <lineage>
        <taxon>Bacteria</taxon>
        <taxon>Pseudomonadati</taxon>
        <taxon>Pseudomonadota</taxon>
        <taxon>Gammaproteobacteria</taxon>
        <taxon>Chromatiales</taxon>
        <taxon>Chromatiaceae</taxon>
        <taxon>Rheinheimera</taxon>
    </lineage>
</organism>
<keyword evidence="3" id="KW-1185">Reference proteome</keyword>
<proteinExistence type="predicted"/>
<comment type="caution">
    <text evidence="2">The sequence shown here is derived from an EMBL/GenBank/DDBJ whole genome shotgun (WGS) entry which is preliminary data.</text>
</comment>
<gene>
    <name evidence="2" type="ORF">ORJ04_07420</name>
</gene>
<accession>A0ABT9HXB5</accession>
<evidence type="ECO:0000313" key="2">
    <source>
        <dbReference type="EMBL" id="MDP5135775.1"/>
    </source>
</evidence>
<dbReference type="Gene3D" id="1.20.120.30">
    <property type="entry name" value="Aspartate receptor, ligand-binding domain"/>
    <property type="match status" value="1"/>
</dbReference>
<feature type="domain" description="Chemoreceptor zinc-binding" evidence="1">
    <location>
        <begin position="21"/>
        <end position="84"/>
    </location>
</feature>
<name>A0ABT9HXB5_9GAMM</name>
<sequence>MQHVIGNAAVTAFLTTVKLDHAVWKNNVYRIIDSNDHTATIDSHTECRLGRWYQSEGQKFASLPAFRYIEEPHKAVHIAGKAAVQALMNNDNVSMIGALQQMEQASLNVVQAIDNLLQQTNNSI</sequence>
<protein>
    <submittedName>
        <fullName evidence="2">CZB domain-containing protein</fullName>
    </submittedName>
</protein>
<dbReference type="Proteomes" id="UP001231109">
    <property type="component" value="Unassembled WGS sequence"/>
</dbReference>
<evidence type="ECO:0000259" key="1">
    <source>
        <dbReference type="Pfam" id="PF13682"/>
    </source>
</evidence>
<reference evidence="2 3" key="1">
    <citation type="submission" date="2022-11" db="EMBL/GenBank/DDBJ databases">
        <title>Viruses from the air-sea interface of a natural surface slick.</title>
        <authorList>
            <person name="Rahlff J."/>
            <person name="Holmfeldt K."/>
        </authorList>
    </citation>
    <scope>NUCLEOTIDE SEQUENCE [LARGE SCALE GENOMIC DNA]</scope>
    <source>
        <strain evidence="2 3">SMS4</strain>
    </source>
</reference>
<dbReference type="EMBL" id="JAPJDZ010000013">
    <property type="protein sequence ID" value="MDP5135775.1"/>
    <property type="molecule type" value="Genomic_DNA"/>
</dbReference>